<evidence type="ECO:0000259" key="2">
    <source>
        <dbReference type="Pfam" id="PF14577"/>
    </source>
</evidence>
<dbReference type="PANTHER" id="PTHR33232">
    <property type="entry name" value="PROTEIN SIEVE ELEMENT OCCLUSION B-LIKE"/>
    <property type="match status" value="1"/>
</dbReference>
<protein>
    <recommendedName>
        <fullName evidence="5">Protein SIEVE ELEMENT OCCLUSION B-like</fullName>
    </recommendedName>
</protein>
<comment type="caution">
    <text evidence="3">The sequence shown here is derived from an EMBL/GenBank/DDBJ whole genome shotgun (WGS) entry which is preliminary data.</text>
</comment>
<feature type="domain" description="Sieve element occlusion N-terminal" evidence="1">
    <location>
        <begin position="2"/>
        <end position="285"/>
    </location>
</feature>
<dbReference type="InterPro" id="IPR039299">
    <property type="entry name" value="SEOA"/>
</dbReference>
<accession>A0A7J7DGS1</accession>
<proteinExistence type="predicted"/>
<evidence type="ECO:0000259" key="1">
    <source>
        <dbReference type="Pfam" id="PF14576"/>
    </source>
</evidence>
<feature type="domain" description="Sieve element occlusion C-terminal" evidence="2">
    <location>
        <begin position="452"/>
        <end position="593"/>
    </location>
</feature>
<dbReference type="FunCoup" id="A0A7J7DGS1">
    <property type="interactions" value="471"/>
</dbReference>
<keyword evidence="4" id="KW-1185">Reference proteome</keyword>
<dbReference type="PANTHER" id="PTHR33232:SF9">
    <property type="entry name" value="PROTEIN SIEVE ELEMENT OCCLUSION B"/>
    <property type="match status" value="1"/>
</dbReference>
<organism evidence="3 4">
    <name type="scientific">Tripterygium wilfordii</name>
    <name type="common">Thunder God vine</name>
    <dbReference type="NCBI Taxonomy" id="458696"/>
    <lineage>
        <taxon>Eukaryota</taxon>
        <taxon>Viridiplantae</taxon>
        <taxon>Streptophyta</taxon>
        <taxon>Embryophyta</taxon>
        <taxon>Tracheophyta</taxon>
        <taxon>Spermatophyta</taxon>
        <taxon>Magnoliopsida</taxon>
        <taxon>eudicotyledons</taxon>
        <taxon>Gunneridae</taxon>
        <taxon>Pentapetalae</taxon>
        <taxon>rosids</taxon>
        <taxon>fabids</taxon>
        <taxon>Celastrales</taxon>
        <taxon>Celastraceae</taxon>
        <taxon>Tripterygium</taxon>
    </lineage>
</organism>
<dbReference type="Pfam" id="PF14577">
    <property type="entry name" value="SEO_C"/>
    <property type="match status" value="1"/>
</dbReference>
<name>A0A7J7DGS1_TRIWF</name>
<sequence>MSNDNLMMNQIEATHALSSRKVDVKPLLHLVEDIFSRAMGTEAQVESSEDKTPQANFTAMSEELSHVVDRISSKIVCKVRGGSDEHSTSLSIFNSLSSYSWDAKLVLILAAFALNYGEYRLLSLIYASNRLAKSMAILKQLPVSGLLKPGFEELKNLVSIMLDIARCIVEFNELPPKHFWPDVPAFSAVMAQIPTAVYWTIRSVVAYVTQITATTNMGHKNGQPLRFQKFAISMMEGLDFSTLTRKLNSIYEHLKEQIAICYKHIDEKKVAESFQMLVNLFGTVHVDNMKVLEALICGKDDQLPVFDRYTKRRVSLDVLRSKNVLLLISELDISEEEIWILEMILIGSRHQAPRQYSQYEVVWIPIVDRNILWNDSMQKQFETLKFRMPWYMVHHPSLTETAVIKFINEVWKYRNKPMVVVIDHQGRVVCQNAIHMMWIWGSRAFPFTSLIEEALWKEETWRIELLVDNIDPTILDWIKKGKCIMLYGGDYIEAAKEFMKVARAIALAGEIPLEMVYVGKSCERESVRKVISTITKEKLSYCWQDMTMIWFFWTRLESMLFSKMQLGNADDHDPIVQGIKKLLKYDKESFWAMPFMEDEKRDTEYFQMLESFSEMSSF</sequence>
<dbReference type="EMBL" id="JAAARO010000007">
    <property type="protein sequence ID" value="KAF5745542.1"/>
    <property type="molecule type" value="Genomic_DNA"/>
</dbReference>
<reference evidence="3 4" key="1">
    <citation type="journal article" date="2020" name="Nat. Commun.">
        <title>Genome of Tripterygium wilfordii and identification of cytochrome P450 involved in triptolide biosynthesis.</title>
        <authorList>
            <person name="Tu L."/>
            <person name="Su P."/>
            <person name="Zhang Z."/>
            <person name="Gao L."/>
            <person name="Wang J."/>
            <person name="Hu T."/>
            <person name="Zhou J."/>
            <person name="Zhang Y."/>
            <person name="Zhao Y."/>
            <person name="Liu Y."/>
            <person name="Song Y."/>
            <person name="Tong Y."/>
            <person name="Lu Y."/>
            <person name="Yang J."/>
            <person name="Xu C."/>
            <person name="Jia M."/>
            <person name="Peters R.J."/>
            <person name="Huang L."/>
            <person name="Gao W."/>
        </authorList>
    </citation>
    <scope>NUCLEOTIDE SEQUENCE [LARGE SCALE GENOMIC DNA]</scope>
    <source>
        <strain evidence="4">cv. XIE 37</strain>
        <tissue evidence="3">Leaf</tissue>
    </source>
</reference>
<dbReference type="Proteomes" id="UP000593562">
    <property type="component" value="Unassembled WGS sequence"/>
</dbReference>
<dbReference type="Pfam" id="PF14576">
    <property type="entry name" value="SEO_N"/>
    <property type="match status" value="1"/>
</dbReference>
<dbReference type="InterPro" id="IPR027944">
    <property type="entry name" value="SEO_C"/>
</dbReference>
<dbReference type="InterPro" id="IPR027942">
    <property type="entry name" value="SEO_N"/>
</dbReference>
<gene>
    <name evidence="3" type="ORF">HS088_TW07G01134</name>
</gene>
<dbReference type="InParanoid" id="A0A7J7DGS1"/>
<evidence type="ECO:0000313" key="3">
    <source>
        <dbReference type="EMBL" id="KAF5745542.1"/>
    </source>
</evidence>
<evidence type="ECO:0008006" key="5">
    <source>
        <dbReference type="Google" id="ProtNLM"/>
    </source>
</evidence>
<dbReference type="AlphaFoldDB" id="A0A7J7DGS1"/>
<dbReference type="GO" id="GO:0010088">
    <property type="term" value="P:phloem development"/>
    <property type="evidence" value="ECO:0007669"/>
    <property type="project" value="InterPro"/>
</dbReference>
<evidence type="ECO:0000313" key="4">
    <source>
        <dbReference type="Proteomes" id="UP000593562"/>
    </source>
</evidence>